<dbReference type="AlphaFoldDB" id="A0A7K0KBJ4"/>
<dbReference type="EMBL" id="VUNG01000001">
    <property type="protein sequence ID" value="MST83208.1"/>
    <property type="molecule type" value="Genomic_DNA"/>
</dbReference>
<feature type="domain" description="Outer membrane protein beta-barrel" evidence="3">
    <location>
        <begin position="631"/>
        <end position="852"/>
    </location>
</feature>
<comment type="caution">
    <text evidence="4">The sequence shown here is derived from an EMBL/GenBank/DDBJ whole genome shotgun (WGS) entry which is preliminary data.</text>
</comment>
<name>A0A7K0KBJ4_9BACT</name>
<proteinExistence type="predicted"/>
<dbReference type="SUPFAM" id="SSF56935">
    <property type="entry name" value="Porins"/>
    <property type="match status" value="1"/>
</dbReference>
<keyword evidence="5" id="KW-1185">Reference proteome</keyword>
<evidence type="ECO:0000259" key="3">
    <source>
        <dbReference type="Pfam" id="PF14905"/>
    </source>
</evidence>
<evidence type="ECO:0000313" key="4">
    <source>
        <dbReference type="EMBL" id="MST83208.1"/>
    </source>
</evidence>
<feature type="chain" id="PRO_5029834793" evidence="2">
    <location>
        <begin position="20"/>
        <end position="971"/>
    </location>
</feature>
<feature type="region of interest" description="Disordered" evidence="1">
    <location>
        <begin position="278"/>
        <end position="302"/>
    </location>
</feature>
<dbReference type="Pfam" id="PF14905">
    <property type="entry name" value="OMP_b-brl_3"/>
    <property type="match status" value="1"/>
</dbReference>
<dbReference type="Proteomes" id="UP000438914">
    <property type="component" value="Unassembled WGS sequence"/>
</dbReference>
<evidence type="ECO:0000256" key="2">
    <source>
        <dbReference type="SAM" id="SignalP"/>
    </source>
</evidence>
<dbReference type="RefSeq" id="WP_154532572.1">
    <property type="nucleotide sequence ID" value="NZ_VUNG01000001.1"/>
</dbReference>
<protein>
    <submittedName>
        <fullName evidence="4">Outer membrane beta-barrel protein</fullName>
    </submittedName>
</protein>
<evidence type="ECO:0000313" key="5">
    <source>
        <dbReference type="Proteomes" id="UP000438914"/>
    </source>
</evidence>
<sequence length="971" mass="109318">MRRLLFLFLFSLSFLSAAARHIVGRVVDGKTHEDLAGAVVELLNPRDSSVIKSTTTTERQIFGWKVFVYQFDVDNDSTYLLRCSSLGYKTAYRRVTVRMANRVNEQQIDDIALQPDVHTLSEVVVKATKIKMVMRGDTLVYDASALNLSEGSMLDALIRQMPGTTLDNGVIKVNGRAVSSLLIDGRDFFKGDMKKALENLPAFTVDKVKAYDKQGQESRLMGRDMGDKSYVLDVTLKREYKHGLLANADVAGGTNNRYAARLFSMYYTPKERLTLTGSANNVGDTSVPGESGSISSAPDAGGGLTSVRNLGVEYRRDGKTEDNFFTTSLGYASDDNDTRTRTTAQTFLSGGDTYRLDRNATHNVSRQWSADASFGLTPTHQMLGGTLSGAYSRNHGDGDRRSGLFGSKPDGDAILDSLFMPDAGARLLKHAINRVKNDNQFHGNSYNASLSLYDRLRLGNNGTDELSFNGSFDYGKTTNDLFAMNSIDYLGTEDRQDHRYQYSQTPDRHLNMEASALYACLLVDDTVGLNSLYLRPSYSIRQSYDNTRYNLYRIDQVEGYREQDYTLGMLPSERQALLAALDNSNSYRSTMHTTQQTAETSLYFSHGDGTAKPQLSLSARLPLEWKREHLGYFRNKDYEKERHTMFFNPTVDLRYQFNDSTGTRYVECSYSTSQRVPELSTLLDIRDDANPLNVTLGNPNLKKARSHNVNLSAALFRLSTQRMMNFSLGFHTTHNALASAVVYDKQTGVTTTQQTNVNGNWSVSAGTGFSTPLDKATRWRLQNDLFANFNNSVDLTTVEGVDNQRSKVRSWEVNDQLQLNYQLDTRLNAFAECRVAYHNANSRRRDFQAVDAWDCNLRLGTNVTMPWGLKLSTDITDYRRMGYNDEQMNRSELVWNARLSKKLMHDRLTFMLDAYDILGNLNSTTLVLNEQGRTETWTNSIPRYLMLHVAYKLTLGMAASKKDHVWEGGDL</sequence>
<keyword evidence="2" id="KW-0732">Signal</keyword>
<reference evidence="4 5" key="1">
    <citation type="submission" date="2019-08" db="EMBL/GenBank/DDBJ databases">
        <title>In-depth cultivation of the pig gut microbiome towards novel bacterial diversity and tailored functional studies.</title>
        <authorList>
            <person name="Wylensek D."/>
            <person name="Hitch T.C.A."/>
            <person name="Clavel T."/>
        </authorList>
    </citation>
    <scope>NUCLEOTIDE SEQUENCE [LARGE SCALE GENOMIC DNA]</scope>
    <source>
        <strain evidence="4 5">LKV-178-WT-2A</strain>
    </source>
</reference>
<dbReference type="InterPro" id="IPR008969">
    <property type="entry name" value="CarboxyPept-like_regulatory"/>
</dbReference>
<feature type="signal peptide" evidence="2">
    <location>
        <begin position="1"/>
        <end position="19"/>
    </location>
</feature>
<dbReference type="InterPro" id="IPR041700">
    <property type="entry name" value="OMP_b-brl_3"/>
</dbReference>
<gene>
    <name evidence="4" type="ORF">FYJ73_00640</name>
</gene>
<accession>A0A7K0KBJ4</accession>
<evidence type="ECO:0000256" key="1">
    <source>
        <dbReference type="SAM" id="MobiDB-lite"/>
    </source>
</evidence>
<organism evidence="4 5">
    <name type="scientific">Hallella mizrahii</name>
    <dbReference type="NCBI Taxonomy" id="2606637"/>
    <lineage>
        <taxon>Bacteria</taxon>
        <taxon>Pseudomonadati</taxon>
        <taxon>Bacteroidota</taxon>
        <taxon>Bacteroidia</taxon>
        <taxon>Bacteroidales</taxon>
        <taxon>Prevotellaceae</taxon>
        <taxon>Hallella</taxon>
    </lineage>
</organism>
<dbReference type="SUPFAM" id="SSF49464">
    <property type="entry name" value="Carboxypeptidase regulatory domain-like"/>
    <property type="match status" value="1"/>
</dbReference>